<gene>
    <name evidence="2" type="ORF">CROQUDRAFT_48267</name>
</gene>
<evidence type="ECO:0000259" key="1">
    <source>
        <dbReference type="Pfam" id="PF17921"/>
    </source>
</evidence>
<dbReference type="AlphaFoldDB" id="A0A9P6NBW8"/>
<dbReference type="OrthoDB" id="10030726at2759"/>
<reference evidence="2" key="1">
    <citation type="submission" date="2013-11" db="EMBL/GenBank/DDBJ databases">
        <title>Genome sequence of the fusiform rust pathogen reveals effectors for host alternation and coevolution with pine.</title>
        <authorList>
            <consortium name="DOE Joint Genome Institute"/>
            <person name="Smith K."/>
            <person name="Pendleton A."/>
            <person name="Kubisiak T."/>
            <person name="Anderson C."/>
            <person name="Salamov A."/>
            <person name="Aerts A."/>
            <person name="Riley R."/>
            <person name="Clum A."/>
            <person name="Lindquist E."/>
            <person name="Ence D."/>
            <person name="Campbell M."/>
            <person name="Kronenberg Z."/>
            <person name="Feau N."/>
            <person name="Dhillon B."/>
            <person name="Hamelin R."/>
            <person name="Burleigh J."/>
            <person name="Smith J."/>
            <person name="Yandell M."/>
            <person name="Nelson C."/>
            <person name="Grigoriev I."/>
            <person name="Davis J."/>
        </authorList>
    </citation>
    <scope>NUCLEOTIDE SEQUENCE</scope>
    <source>
        <strain evidence="2">G11</strain>
    </source>
</reference>
<sequence length="321" mass="37018">MTIIHGPGELHSNADGLRRMALPNNVDNSAWDPEDIQTTSVMGISLSELHDEFFKSIEDSYLEDPNTTKLVKILSQEKTDLSLSTTLESPWKELYQEGRFSLLSGLLYYREKHTSVVVIVSDTHKQQMLHVCHDDITAGHFSEDRTLERVSTTAWWVKWKLDTHTYVQTYNSSIHSTTNKPPCIVERGYCPRLPKDRLRTRDIEIHPTSLSLASMLNKARDYAAQCVKDATDYDKSRWDKTHKEPDFKKTPVPMVEPTTEKKFLKIIKEKRIQENNKDITLYLVRYKNQGADGDEWLPADKVPNSKSTLRAYRAHKRGQPS</sequence>
<accession>A0A9P6NBW8</accession>
<comment type="caution">
    <text evidence="2">The sequence shown here is derived from an EMBL/GenBank/DDBJ whole genome shotgun (WGS) entry which is preliminary data.</text>
</comment>
<name>A0A9P6NBW8_9BASI</name>
<dbReference type="Gene3D" id="2.40.50.40">
    <property type="match status" value="1"/>
</dbReference>
<dbReference type="Pfam" id="PF17921">
    <property type="entry name" value="Integrase_H2C2"/>
    <property type="match status" value="1"/>
</dbReference>
<dbReference type="EMBL" id="MU167310">
    <property type="protein sequence ID" value="KAG0143820.1"/>
    <property type="molecule type" value="Genomic_DNA"/>
</dbReference>
<evidence type="ECO:0000313" key="2">
    <source>
        <dbReference type="EMBL" id="KAG0143820.1"/>
    </source>
</evidence>
<dbReference type="Gene3D" id="1.10.340.70">
    <property type="match status" value="1"/>
</dbReference>
<dbReference type="SUPFAM" id="SSF54160">
    <property type="entry name" value="Chromo domain-like"/>
    <property type="match status" value="1"/>
</dbReference>
<dbReference type="InterPro" id="IPR016197">
    <property type="entry name" value="Chromo-like_dom_sf"/>
</dbReference>
<feature type="domain" description="Integrase zinc-binding" evidence="1">
    <location>
        <begin position="122"/>
        <end position="169"/>
    </location>
</feature>
<dbReference type="Proteomes" id="UP000886653">
    <property type="component" value="Unassembled WGS sequence"/>
</dbReference>
<proteinExistence type="predicted"/>
<protein>
    <recommendedName>
        <fullName evidence="1">Integrase zinc-binding domain-containing protein</fullName>
    </recommendedName>
</protein>
<organism evidence="2 3">
    <name type="scientific">Cronartium quercuum f. sp. fusiforme G11</name>
    <dbReference type="NCBI Taxonomy" id="708437"/>
    <lineage>
        <taxon>Eukaryota</taxon>
        <taxon>Fungi</taxon>
        <taxon>Dikarya</taxon>
        <taxon>Basidiomycota</taxon>
        <taxon>Pucciniomycotina</taxon>
        <taxon>Pucciniomycetes</taxon>
        <taxon>Pucciniales</taxon>
        <taxon>Coleosporiaceae</taxon>
        <taxon>Cronartium</taxon>
    </lineage>
</organism>
<evidence type="ECO:0000313" key="3">
    <source>
        <dbReference type="Proteomes" id="UP000886653"/>
    </source>
</evidence>
<dbReference type="InterPro" id="IPR041588">
    <property type="entry name" value="Integrase_H2C2"/>
</dbReference>
<keyword evidence="3" id="KW-1185">Reference proteome</keyword>